<dbReference type="STRING" id="488535.SAMN04487963_3515"/>
<dbReference type="FunFam" id="3.20.20.140:FF:000005">
    <property type="entry name" value="TatD family hydrolase"/>
    <property type="match status" value="1"/>
</dbReference>
<feature type="binding site" evidence="4">
    <location>
        <position position="153"/>
    </location>
    <ligand>
        <name>a divalent metal cation</name>
        <dbReference type="ChEBI" id="CHEBI:60240"/>
        <label>2</label>
    </ligand>
</feature>
<dbReference type="PIRSF" id="PIRSF005902">
    <property type="entry name" value="DNase_TatD"/>
    <property type="match status" value="1"/>
</dbReference>
<dbReference type="GO" id="GO:0016788">
    <property type="term" value="F:hydrolase activity, acting on ester bonds"/>
    <property type="evidence" value="ECO:0007669"/>
    <property type="project" value="InterPro"/>
</dbReference>
<comment type="similarity">
    <text evidence="1">Belongs to the metallo-dependent hydrolases superfamily. TatD-type hydrolase family.</text>
</comment>
<keyword evidence="2 4" id="KW-0479">Metal-binding</keyword>
<protein>
    <submittedName>
        <fullName evidence="5">TatD DNase family protein</fullName>
    </submittedName>
</protein>
<dbReference type="CDD" id="cd01310">
    <property type="entry name" value="TatD_DNAse"/>
    <property type="match status" value="1"/>
</dbReference>
<feature type="binding site" evidence="4">
    <location>
        <position position="7"/>
    </location>
    <ligand>
        <name>a divalent metal cation</name>
        <dbReference type="ChEBI" id="CHEBI:60240"/>
        <label>1</label>
    </ligand>
</feature>
<evidence type="ECO:0000313" key="5">
    <source>
        <dbReference type="EMBL" id="SFM73445.1"/>
    </source>
</evidence>
<dbReference type="EMBL" id="FOUE01000007">
    <property type="protein sequence ID" value="SFM73445.1"/>
    <property type="molecule type" value="Genomic_DNA"/>
</dbReference>
<accession>A0A1I4T9V8</accession>
<evidence type="ECO:0000256" key="4">
    <source>
        <dbReference type="PIRSR" id="PIRSR005902-1"/>
    </source>
</evidence>
<dbReference type="Gene3D" id="3.20.20.140">
    <property type="entry name" value="Metal-dependent hydrolases"/>
    <property type="match status" value="1"/>
</dbReference>
<proteinExistence type="inferred from homology"/>
<feature type="binding site" evidence="4">
    <location>
        <position position="95"/>
    </location>
    <ligand>
        <name>a divalent metal cation</name>
        <dbReference type="ChEBI" id="CHEBI:60240"/>
        <label>1</label>
    </ligand>
</feature>
<sequence length="260" mass="28644">MELVDAHCHFDFPQFDGRRQAILDELGRLGVGRVVIPGVRRADWSRVTETAALSRDLYYCLGIHPWFVGEHDERDLEALRSMLAEGQGRCVALGECGLDRLRGSLQEQLPWFERQVAIASELGMPLVVHSVRAHDQVAAVIRRLKPGVPMLIHGFSGSVEQAKMFASLGCSIGVGGVITHERARKTRQAVAELPLGLLVLETDAPDMSPQGVEKGMNSPVYLPRILECLASLRTESVPELAQALTANARTLFRWDKGCSK</sequence>
<dbReference type="InterPro" id="IPR001130">
    <property type="entry name" value="TatD-like"/>
</dbReference>
<dbReference type="Pfam" id="PF01026">
    <property type="entry name" value="TatD_DNase"/>
    <property type="match status" value="1"/>
</dbReference>
<reference evidence="6" key="1">
    <citation type="submission" date="2016-10" db="EMBL/GenBank/DDBJ databases">
        <authorList>
            <person name="Varghese N."/>
            <person name="Submissions S."/>
        </authorList>
    </citation>
    <scope>NUCLEOTIDE SEQUENCE [LARGE SCALE GENOMIC DNA]</scope>
    <source>
        <strain evidence="6">CGMCC 1.7061</strain>
    </source>
</reference>
<evidence type="ECO:0000256" key="1">
    <source>
        <dbReference type="ARBA" id="ARBA00009275"/>
    </source>
</evidence>
<dbReference type="GO" id="GO:0005829">
    <property type="term" value="C:cytosol"/>
    <property type="evidence" value="ECO:0007669"/>
    <property type="project" value="TreeGrafter"/>
</dbReference>
<dbReference type="PROSITE" id="PS01091">
    <property type="entry name" value="TATD_3"/>
    <property type="match status" value="1"/>
</dbReference>
<evidence type="ECO:0000256" key="3">
    <source>
        <dbReference type="ARBA" id="ARBA00022801"/>
    </source>
</evidence>
<keyword evidence="3" id="KW-0378">Hydrolase</keyword>
<dbReference type="InterPro" id="IPR018228">
    <property type="entry name" value="DNase_TatD-rel_CS"/>
</dbReference>
<keyword evidence="6" id="KW-1185">Reference proteome</keyword>
<gene>
    <name evidence="5" type="ORF">SAMN04487963_3515</name>
</gene>
<dbReference type="PANTHER" id="PTHR46124">
    <property type="entry name" value="D-AMINOACYL-TRNA DEACYLASE"/>
    <property type="match status" value="1"/>
</dbReference>
<dbReference type="InterPro" id="IPR032466">
    <property type="entry name" value="Metal_Hydrolase"/>
</dbReference>
<dbReference type="SUPFAM" id="SSF51556">
    <property type="entry name" value="Metallo-dependent hydrolases"/>
    <property type="match status" value="1"/>
</dbReference>
<evidence type="ECO:0000256" key="2">
    <source>
        <dbReference type="ARBA" id="ARBA00022723"/>
    </source>
</evidence>
<evidence type="ECO:0000313" key="6">
    <source>
        <dbReference type="Proteomes" id="UP000198519"/>
    </source>
</evidence>
<dbReference type="Proteomes" id="UP000198519">
    <property type="component" value="Unassembled WGS sequence"/>
</dbReference>
<feature type="binding site" evidence="4">
    <location>
        <position position="129"/>
    </location>
    <ligand>
        <name>a divalent metal cation</name>
        <dbReference type="ChEBI" id="CHEBI:60240"/>
        <label>2</label>
    </ligand>
</feature>
<dbReference type="AlphaFoldDB" id="A0A1I4T9V8"/>
<dbReference type="PROSITE" id="PS01137">
    <property type="entry name" value="TATD_1"/>
    <property type="match status" value="1"/>
</dbReference>
<dbReference type="OrthoDB" id="9810005at2"/>
<dbReference type="PANTHER" id="PTHR46124:SF3">
    <property type="entry name" value="HYDROLASE"/>
    <property type="match status" value="1"/>
</dbReference>
<feature type="binding site" evidence="4">
    <location>
        <position position="9"/>
    </location>
    <ligand>
        <name>a divalent metal cation</name>
        <dbReference type="ChEBI" id="CHEBI:60240"/>
        <label>1</label>
    </ligand>
</feature>
<dbReference type="GO" id="GO:0046872">
    <property type="term" value="F:metal ion binding"/>
    <property type="evidence" value="ECO:0007669"/>
    <property type="project" value="UniProtKB-KW"/>
</dbReference>
<organism evidence="5 6">
    <name type="scientific">Marinobacter zhejiangensis</name>
    <dbReference type="NCBI Taxonomy" id="488535"/>
    <lineage>
        <taxon>Bacteria</taxon>
        <taxon>Pseudomonadati</taxon>
        <taxon>Pseudomonadota</taxon>
        <taxon>Gammaproteobacteria</taxon>
        <taxon>Pseudomonadales</taxon>
        <taxon>Marinobacteraceae</taxon>
        <taxon>Marinobacter</taxon>
    </lineage>
</organism>
<name>A0A1I4T9V8_9GAMM</name>
<dbReference type="RefSeq" id="WP_092026245.1">
    <property type="nucleotide sequence ID" value="NZ_FOUE01000007.1"/>
</dbReference>
<feature type="binding site" evidence="4">
    <location>
        <position position="203"/>
    </location>
    <ligand>
        <name>a divalent metal cation</name>
        <dbReference type="ChEBI" id="CHEBI:60240"/>
        <label>1</label>
    </ligand>
</feature>